<keyword evidence="2" id="KW-0812">Transmembrane</keyword>
<dbReference type="EMBL" id="PDCH01000002">
    <property type="protein sequence ID" value="RBP99774.1"/>
    <property type="molecule type" value="Genomic_DNA"/>
</dbReference>
<feature type="compositionally biased region" description="Basic and acidic residues" evidence="1">
    <location>
        <begin position="31"/>
        <end position="51"/>
    </location>
</feature>
<feature type="compositionally biased region" description="Basic and acidic residues" evidence="1">
    <location>
        <begin position="1"/>
        <end position="15"/>
    </location>
</feature>
<evidence type="ECO:0000313" key="4">
    <source>
        <dbReference type="Proteomes" id="UP000252345"/>
    </source>
</evidence>
<dbReference type="AlphaFoldDB" id="A0A366KDJ5"/>
<comment type="caution">
    <text evidence="3">The sequence shown here is derived from an EMBL/GenBank/DDBJ whole genome shotgun (WGS) entry which is preliminary data.</text>
</comment>
<name>A0A366KDJ5_9BIFI</name>
<evidence type="ECO:0000256" key="1">
    <source>
        <dbReference type="SAM" id="MobiDB-lite"/>
    </source>
</evidence>
<gene>
    <name evidence="3" type="ORF">CRD59_01675</name>
</gene>
<accession>A0A366KDJ5</accession>
<feature type="region of interest" description="Disordered" evidence="1">
    <location>
        <begin position="1"/>
        <end position="128"/>
    </location>
</feature>
<proteinExistence type="predicted"/>
<feature type="compositionally biased region" description="Low complexity" evidence="1">
    <location>
        <begin position="86"/>
        <end position="103"/>
    </location>
</feature>
<organism evidence="3 4">
    <name type="scientific">Bifidobacterium xylocopae</name>
    <dbReference type="NCBI Taxonomy" id="2493119"/>
    <lineage>
        <taxon>Bacteria</taxon>
        <taxon>Bacillati</taxon>
        <taxon>Actinomycetota</taxon>
        <taxon>Actinomycetes</taxon>
        <taxon>Bifidobacteriales</taxon>
        <taxon>Bifidobacteriaceae</taxon>
        <taxon>Bifidobacterium</taxon>
    </lineage>
</organism>
<protein>
    <submittedName>
        <fullName evidence="3">Uncharacterized protein</fullName>
    </submittedName>
</protein>
<sequence length="221" mass="22833">MTIERNDALTSHDGDQSEGAPTEEMGALDGSARHRDGSVDPKGREAGDMHEPLGPCQGASSPARRSSEAAGGPSMTDDETFGEGPGRTATAGAIPAAEAPTEGGRPGGPPQDHRTGWRSGSAGGPPTYVSTPPPYEAAYFRQPVQLVRPSGPNAPTIIFGLFLAVIGLASLLAGIFFGWFDFDAGLFATVCCGVLGAFLLLAGLVWGLVSWMNKHGRGSRQ</sequence>
<keyword evidence="4" id="KW-1185">Reference proteome</keyword>
<feature type="compositionally biased region" description="Low complexity" evidence="1">
    <location>
        <begin position="58"/>
        <end position="72"/>
    </location>
</feature>
<feature type="transmembrane region" description="Helical" evidence="2">
    <location>
        <begin position="157"/>
        <end position="180"/>
    </location>
</feature>
<evidence type="ECO:0000256" key="2">
    <source>
        <dbReference type="SAM" id="Phobius"/>
    </source>
</evidence>
<keyword evidence="2" id="KW-0472">Membrane</keyword>
<evidence type="ECO:0000313" key="3">
    <source>
        <dbReference type="EMBL" id="RBP99774.1"/>
    </source>
</evidence>
<dbReference type="Proteomes" id="UP000252345">
    <property type="component" value="Unassembled WGS sequence"/>
</dbReference>
<dbReference type="RefSeq" id="WP_113852871.1">
    <property type="nucleotide sequence ID" value="NZ_PDCH01000002.1"/>
</dbReference>
<feature type="transmembrane region" description="Helical" evidence="2">
    <location>
        <begin position="186"/>
        <end position="211"/>
    </location>
</feature>
<keyword evidence="2" id="KW-1133">Transmembrane helix</keyword>
<reference evidence="3 4" key="1">
    <citation type="submission" date="2017-10" db="EMBL/GenBank/DDBJ databases">
        <title>Bifidobacterium xylocopum sp. nov. and Bifidobacterium aemilianum sp. nov., from the carpenter bee (Xylocopa violacea) digestive tract.</title>
        <authorList>
            <person name="Alberoni D."/>
            <person name="Baffoni L."/>
            <person name="Di Gioia D."/>
            <person name="Gaggia F."/>
            <person name="Biavati B."/>
        </authorList>
    </citation>
    <scope>NUCLEOTIDE SEQUENCE [LARGE SCALE GENOMIC DNA]</scope>
    <source>
        <strain evidence="3 4">XV2</strain>
    </source>
</reference>